<dbReference type="InterPro" id="IPR005888">
    <property type="entry name" value="dTDP_Gluc_deHydtase"/>
</dbReference>
<dbReference type="InterPro" id="IPR036291">
    <property type="entry name" value="NAD(P)-bd_dom_sf"/>
</dbReference>
<accession>A0A0F8Z200</accession>
<sequence>LKVKQQKRVVVLDKLTYAGNLENLDEITKDSGKSPYFKFCKGDICDKPLIEKIIKEEKVNVIVNFAADSHVDRSIMNADSFIDTDIKGTYILLEAAKENNIEKFIQISTDEVYGSIESGSFKESDALHPRNPYSASKAGAELLTNAYWVTHKVPVIITRSCNNYGPNQYPEKLMPLFVTNAIEDKTLPVYGDGKQIRDWLHVEDNCTAIDFLMENGKQGEVYNISAGNECTNIEITNIILDELKKPKSLIKNVEDRVGHDRRYSIDCSKLRLLGWKPGINHEDGIRSTIKWYVENQDWWSKIKTGEFLKYYREQYDDRVTNLSSFA</sequence>
<dbReference type="GO" id="GO:0009225">
    <property type="term" value="P:nucleotide-sugar metabolic process"/>
    <property type="evidence" value="ECO:0007669"/>
    <property type="project" value="InterPro"/>
</dbReference>
<dbReference type="GO" id="GO:0008460">
    <property type="term" value="F:dTDP-glucose 4,6-dehydratase activity"/>
    <property type="evidence" value="ECO:0007669"/>
    <property type="project" value="InterPro"/>
</dbReference>
<evidence type="ECO:0000256" key="2">
    <source>
        <dbReference type="ARBA" id="ARBA00023027"/>
    </source>
</evidence>
<evidence type="ECO:0000259" key="4">
    <source>
        <dbReference type="Pfam" id="PF16363"/>
    </source>
</evidence>
<evidence type="ECO:0000256" key="1">
    <source>
        <dbReference type="ARBA" id="ARBA00001911"/>
    </source>
</evidence>
<dbReference type="AlphaFoldDB" id="A0A0F8Z200"/>
<dbReference type="Gene3D" id="3.40.50.720">
    <property type="entry name" value="NAD(P)-binding Rossmann-like Domain"/>
    <property type="match status" value="1"/>
</dbReference>
<keyword evidence="3" id="KW-0456">Lyase</keyword>
<dbReference type="CDD" id="cd05246">
    <property type="entry name" value="dTDP_GD_SDR_e"/>
    <property type="match status" value="1"/>
</dbReference>
<comment type="cofactor">
    <cofactor evidence="1">
        <name>NAD(+)</name>
        <dbReference type="ChEBI" id="CHEBI:57540"/>
    </cofactor>
</comment>
<keyword evidence="2" id="KW-0520">NAD</keyword>
<gene>
    <name evidence="5" type="ORF">LCGC14_3024450</name>
</gene>
<dbReference type="PANTHER" id="PTHR43000">
    <property type="entry name" value="DTDP-D-GLUCOSE 4,6-DEHYDRATASE-RELATED"/>
    <property type="match status" value="1"/>
</dbReference>
<dbReference type="Pfam" id="PF16363">
    <property type="entry name" value="GDP_Man_Dehyd"/>
    <property type="match status" value="1"/>
</dbReference>
<proteinExistence type="predicted"/>
<dbReference type="Gene3D" id="3.90.25.10">
    <property type="entry name" value="UDP-galactose 4-epimerase, domain 1"/>
    <property type="match status" value="1"/>
</dbReference>
<dbReference type="NCBIfam" id="TIGR01181">
    <property type="entry name" value="dTDP_gluc_dehyt"/>
    <property type="match status" value="1"/>
</dbReference>
<organism evidence="5">
    <name type="scientific">marine sediment metagenome</name>
    <dbReference type="NCBI Taxonomy" id="412755"/>
    <lineage>
        <taxon>unclassified sequences</taxon>
        <taxon>metagenomes</taxon>
        <taxon>ecological metagenomes</taxon>
    </lineage>
</organism>
<protein>
    <recommendedName>
        <fullName evidence="4">NAD(P)-binding domain-containing protein</fullName>
    </recommendedName>
</protein>
<comment type="caution">
    <text evidence="5">The sequence shown here is derived from an EMBL/GenBank/DDBJ whole genome shotgun (WGS) entry which is preliminary data.</text>
</comment>
<feature type="non-terminal residue" evidence="5">
    <location>
        <position position="1"/>
    </location>
</feature>
<dbReference type="EMBL" id="LAZR01062974">
    <property type="protein sequence ID" value="KKK60429.1"/>
    <property type="molecule type" value="Genomic_DNA"/>
</dbReference>
<evidence type="ECO:0000313" key="5">
    <source>
        <dbReference type="EMBL" id="KKK60429.1"/>
    </source>
</evidence>
<evidence type="ECO:0000256" key="3">
    <source>
        <dbReference type="ARBA" id="ARBA00023239"/>
    </source>
</evidence>
<name>A0A0F8Z200_9ZZZZ</name>
<dbReference type="InterPro" id="IPR016040">
    <property type="entry name" value="NAD(P)-bd_dom"/>
</dbReference>
<feature type="domain" description="NAD(P)-binding" evidence="4">
    <location>
        <begin position="4"/>
        <end position="287"/>
    </location>
</feature>
<dbReference type="SUPFAM" id="SSF51735">
    <property type="entry name" value="NAD(P)-binding Rossmann-fold domains"/>
    <property type="match status" value="1"/>
</dbReference>
<reference evidence="5" key="1">
    <citation type="journal article" date="2015" name="Nature">
        <title>Complex archaea that bridge the gap between prokaryotes and eukaryotes.</title>
        <authorList>
            <person name="Spang A."/>
            <person name="Saw J.H."/>
            <person name="Jorgensen S.L."/>
            <person name="Zaremba-Niedzwiedzka K."/>
            <person name="Martijn J."/>
            <person name="Lind A.E."/>
            <person name="van Eijk R."/>
            <person name="Schleper C."/>
            <person name="Guy L."/>
            <person name="Ettema T.J."/>
        </authorList>
    </citation>
    <scope>NUCLEOTIDE SEQUENCE</scope>
</reference>